<keyword evidence="3" id="KW-1185">Reference proteome</keyword>
<evidence type="ECO:0000256" key="1">
    <source>
        <dbReference type="SAM" id="MobiDB-lite"/>
    </source>
</evidence>
<reference evidence="2 3" key="1">
    <citation type="submission" date="2015-08" db="EMBL/GenBank/DDBJ databases">
        <title>Emmonsia species relationships and genome sequence.</title>
        <authorList>
            <person name="Cuomo C.A."/>
            <person name="Schwartz I.S."/>
            <person name="Kenyon C."/>
            <person name="De Hoog G.S."/>
            <person name="Govender N.P."/>
            <person name="Botha A."/>
            <person name="Moreno L."/>
            <person name="De Vries M."/>
            <person name="Munoz J.F."/>
            <person name="Stielow J.B."/>
        </authorList>
    </citation>
    <scope>NUCLEOTIDE SEQUENCE [LARGE SCALE GENOMIC DNA]</scope>
    <source>
        <strain evidence="2 3">EI222</strain>
    </source>
</reference>
<gene>
    <name evidence="2" type="ORF">ACJ73_03252</name>
</gene>
<protein>
    <submittedName>
        <fullName evidence="2">Uncharacterized protein</fullName>
    </submittedName>
</protein>
<dbReference type="VEuPathDB" id="FungiDB:ACJ73_03252"/>
<dbReference type="EMBL" id="LGTZ01000385">
    <property type="protein sequence ID" value="OJD25375.1"/>
    <property type="molecule type" value="Genomic_DNA"/>
</dbReference>
<dbReference type="AlphaFoldDB" id="A0A1J9RA28"/>
<name>A0A1J9RA28_9EURO</name>
<sequence length="70" mass="7598">MARPSLKLNAKTRGKLGLSPKVPSRAEGIRTGNNKREPPLVSASRADGHVDGGKWYSNVGSKPWLQARFV</sequence>
<comment type="caution">
    <text evidence="2">The sequence shown here is derived from an EMBL/GenBank/DDBJ whole genome shotgun (WGS) entry which is preliminary data.</text>
</comment>
<dbReference type="Proteomes" id="UP000242791">
    <property type="component" value="Unassembled WGS sequence"/>
</dbReference>
<proteinExistence type="predicted"/>
<evidence type="ECO:0000313" key="2">
    <source>
        <dbReference type="EMBL" id="OJD25375.1"/>
    </source>
</evidence>
<organism evidence="2 3">
    <name type="scientific">Blastomyces percursus</name>
    <dbReference type="NCBI Taxonomy" id="1658174"/>
    <lineage>
        <taxon>Eukaryota</taxon>
        <taxon>Fungi</taxon>
        <taxon>Dikarya</taxon>
        <taxon>Ascomycota</taxon>
        <taxon>Pezizomycotina</taxon>
        <taxon>Eurotiomycetes</taxon>
        <taxon>Eurotiomycetidae</taxon>
        <taxon>Onygenales</taxon>
        <taxon>Ajellomycetaceae</taxon>
        <taxon>Blastomyces</taxon>
    </lineage>
</organism>
<accession>A0A1J9RA28</accession>
<feature type="region of interest" description="Disordered" evidence="1">
    <location>
        <begin position="1"/>
        <end position="48"/>
    </location>
</feature>
<evidence type="ECO:0000313" key="3">
    <source>
        <dbReference type="Proteomes" id="UP000242791"/>
    </source>
</evidence>